<keyword evidence="2" id="KW-0812">Transmembrane</keyword>
<evidence type="ECO:0000313" key="3">
    <source>
        <dbReference type="EMBL" id="CAH0382687.1"/>
    </source>
</evidence>
<sequence length="202" mass="22772">MSTHATERINFKARALFFSSFYGCWTLRMAAIAPAAAIVLATHVFLLQTIHSQPTDRMNAVSSVGELDLDKFVLEPENLGATDGDTPGRNHPEKTDAHAYLNDEKEPVRHAYHSSTEPVAPKGSTSRRREDDVASVNNSDESAMNLDDGERGETLRRRMLFSDDGGDSRSQWQSRLLTWGTSPKKRRKQRFSWPLVFSEFED</sequence>
<accession>A0A9P0EZQ5</accession>
<gene>
    <name evidence="3" type="ORF">BEMITA_LOCUS2197</name>
</gene>
<name>A0A9P0EZQ5_BEMTA</name>
<feature type="transmembrane region" description="Helical" evidence="2">
    <location>
        <begin position="25"/>
        <end position="47"/>
    </location>
</feature>
<evidence type="ECO:0008006" key="5">
    <source>
        <dbReference type="Google" id="ProtNLM"/>
    </source>
</evidence>
<reference evidence="3" key="1">
    <citation type="submission" date="2021-12" db="EMBL/GenBank/DDBJ databases">
        <authorList>
            <person name="King R."/>
        </authorList>
    </citation>
    <scope>NUCLEOTIDE SEQUENCE</scope>
</reference>
<evidence type="ECO:0000256" key="1">
    <source>
        <dbReference type="SAM" id="MobiDB-lite"/>
    </source>
</evidence>
<organism evidence="3 4">
    <name type="scientific">Bemisia tabaci</name>
    <name type="common">Sweetpotato whitefly</name>
    <name type="synonym">Aleurodes tabaci</name>
    <dbReference type="NCBI Taxonomy" id="7038"/>
    <lineage>
        <taxon>Eukaryota</taxon>
        <taxon>Metazoa</taxon>
        <taxon>Ecdysozoa</taxon>
        <taxon>Arthropoda</taxon>
        <taxon>Hexapoda</taxon>
        <taxon>Insecta</taxon>
        <taxon>Pterygota</taxon>
        <taxon>Neoptera</taxon>
        <taxon>Paraneoptera</taxon>
        <taxon>Hemiptera</taxon>
        <taxon>Sternorrhyncha</taxon>
        <taxon>Aleyrodoidea</taxon>
        <taxon>Aleyrodidae</taxon>
        <taxon>Aleyrodinae</taxon>
        <taxon>Bemisia</taxon>
    </lineage>
</organism>
<dbReference type="AlphaFoldDB" id="A0A9P0EZQ5"/>
<proteinExistence type="predicted"/>
<feature type="region of interest" description="Disordered" evidence="1">
    <location>
        <begin position="107"/>
        <end position="151"/>
    </location>
</feature>
<evidence type="ECO:0000313" key="4">
    <source>
        <dbReference type="Proteomes" id="UP001152759"/>
    </source>
</evidence>
<keyword evidence="4" id="KW-1185">Reference proteome</keyword>
<keyword evidence="2" id="KW-0472">Membrane</keyword>
<protein>
    <recommendedName>
        <fullName evidence="5">Transmembrane protein</fullName>
    </recommendedName>
</protein>
<keyword evidence="2" id="KW-1133">Transmembrane helix</keyword>
<evidence type="ECO:0000256" key="2">
    <source>
        <dbReference type="SAM" id="Phobius"/>
    </source>
</evidence>
<dbReference type="Proteomes" id="UP001152759">
    <property type="component" value="Chromosome 10"/>
</dbReference>
<dbReference type="EMBL" id="OU963871">
    <property type="protein sequence ID" value="CAH0382687.1"/>
    <property type="molecule type" value="Genomic_DNA"/>
</dbReference>
<dbReference type="KEGG" id="btab:109038295"/>